<feature type="transmembrane region" description="Helical" evidence="2">
    <location>
        <begin position="250"/>
        <end position="267"/>
    </location>
</feature>
<evidence type="ECO:0000313" key="4">
    <source>
        <dbReference type="Proteomes" id="UP001202550"/>
    </source>
</evidence>
<dbReference type="Pfam" id="PF05145">
    <property type="entry name" value="AbrB"/>
    <property type="match status" value="1"/>
</dbReference>
<feature type="transmembrane region" description="Helical" evidence="2">
    <location>
        <begin position="201"/>
        <end position="220"/>
    </location>
</feature>
<proteinExistence type="predicted"/>
<dbReference type="InterPro" id="IPR017516">
    <property type="entry name" value="AbrB_dup"/>
</dbReference>
<feature type="transmembrane region" description="Helical" evidence="2">
    <location>
        <begin position="50"/>
        <end position="66"/>
    </location>
</feature>
<feature type="transmembrane region" description="Helical" evidence="2">
    <location>
        <begin position="24"/>
        <end position="44"/>
    </location>
</feature>
<dbReference type="Proteomes" id="UP001202550">
    <property type="component" value="Unassembled WGS sequence"/>
</dbReference>
<dbReference type="PIRSF" id="PIRSF038991">
    <property type="entry name" value="Protein_AbrB"/>
    <property type="match status" value="1"/>
</dbReference>
<keyword evidence="4" id="KW-1185">Reference proteome</keyword>
<dbReference type="EMBL" id="JALZWP010000019">
    <property type="protein sequence ID" value="MCL1629942.1"/>
    <property type="molecule type" value="Genomic_DNA"/>
</dbReference>
<dbReference type="InterPro" id="IPR007820">
    <property type="entry name" value="AbrB_fam"/>
</dbReference>
<dbReference type="NCBIfam" id="TIGR03082">
    <property type="entry name" value="Gneg_AbrB_dup"/>
    <property type="match status" value="1"/>
</dbReference>
<reference evidence="3 4" key="1">
    <citation type="submission" date="2022-05" db="EMBL/GenBank/DDBJ databases">
        <title>Seasonal and diel survey of microbial diversity of the Tyrrhenian coast.</title>
        <authorList>
            <person name="Gattoni G."/>
            <person name="Corral P."/>
        </authorList>
    </citation>
    <scope>NUCLEOTIDE SEQUENCE [LARGE SCALE GENOMIC DNA]</scope>
    <source>
        <strain evidence="3 4">V10</strain>
    </source>
</reference>
<dbReference type="PANTHER" id="PTHR38457:SF1">
    <property type="entry name" value="REGULATOR ABRB-RELATED"/>
    <property type="match status" value="1"/>
</dbReference>
<protein>
    <submittedName>
        <fullName evidence="3">AbrB family transcriptional regulator</fullName>
    </submittedName>
</protein>
<evidence type="ECO:0000256" key="1">
    <source>
        <dbReference type="SAM" id="MobiDB-lite"/>
    </source>
</evidence>
<evidence type="ECO:0000256" key="2">
    <source>
        <dbReference type="SAM" id="Phobius"/>
    </source>
</evidence>
<name>A0ABT0M508_9RHOB</name>
<evidence type="ECO:0000313" key="3">
    <source>
        <dbReference type="EMBL" id="MCL1629942.1"/>
    </source>
</evidence>
<feature type="transmembrane region" description="Helical" evidence="2">
    <location>
        <begin position="334"/>
        <end position="356"/>
    </location>
</feature>
<feature type="transmembrane region" description="Helical" evidence="2">
    <location>
        <begin position="101"/>
        <end position="127"/>
    </location>
</feature>
<organism evidence="3 4">
    <name type="scientific">Roseinatronobacter domitianus</name>
    <dbReference type="NCBI Taxonomy" id="2940293"/>
    <lineage>
        <taxon>Bacteria</taxon>
        <taxon>Pseudomonadati</taxon>
        <taxon>Pseudomonadota</taxon>
        <taxon>Alphaproteobacteria</taxon>
        <taxon>Rhodobacterales</taxon>
        <taxon>Paracoccaceae</taxon>
        <taxon>Roseinatronobacter</taxon>
    </lineage>
</organism>
<keyword evidence="2" id="KW-0472">Membrane</keyword>
<accession>A0ABT0M508</accession>
<dbReference type="PANTHER" id="PTHR38457">
    <property type="entry name" value="REGULATOR ABRB-RELATED"/>
    <property type="match status" value="1"/>
</dbReference>
<keyword evidence="2" id="KW-1133">Transmembrane helix</keyword>
<dbReference type="RefSeq" id="WP_249060363.1">
    <property type="nucleotide sequence ID" value="NZ_JALZWP010000019.1"/>
</dbReference>
<feature type="transmembrane region" description="Helical" evidence="2">
    <location>
        <begin position="227"/>
        <end position="244"/>
    </location>
</feature>
<gene>
    <name evidence="3" type="ORF">M3N55_14500</name>
</gene>
<keyword evidence="2" id="KW-0812">Transmembrane</keyword>
<feature type="transmembrane region" description="Helical" evidence="2">
    <location>
        <begin position="279"/>
        <end position="303"/>
    </location>
</feature>
<feature type="transmembrane region" description="Helical" evidence="2">
    <location>
        <begin position="169"/>
        <end position="186"/>
    </location>
</feature>
<sequence>MADQVRMRSPLSDKKTQPPPTGKWRDIVGLTVLFVLSACAGWVFERIGAPLPWMTGPLVFTAAVFMGPAPRLVVPTKLRAFGQVVVATQVGLAFSPEALEMLIAFAPVIVGTALTTGVSIFFVALLMTRLTGQGLAQAFMSAMPTSPVEAATMAAAAGVPTVPVIFSQTFRLAAVVLILPFSLYAIEGGREPVTLAMSDPWHIIMLAVIGLAAAQVFRFLRVPNPNFLGPLTAAAALAASGQGLAPFPPAILALAQIVLGTWLGAIFRREILSSAWRLTLTSALSAVLTLGACIISALGIAALTGVDWRTMVLGAAPGGVVEMALTAKFLEQNFILITTFHLVRIFIFMPNIPWIVRLITRHEQRKTNGENDK</sequence>
<feature type="region of interest" description="Disordered" evidence="1">
    <location>
        <begin position="1"/>
        <end position="22"/>
    </location>
</feature>
<comment type="caution">
    <text evidence="3">The sequence shown here is derived from an EMBL/GenBank/DDBJ whole genome shotgun (WGS) entry which is preliminary data.</text>
</comment>